<evidence type="ECO:0000313" key="2">
    <source>
        <dbReference type="EMBL" id="MFC2926814.1"/>
    </source>
</evidence>
<organism evidence="2 3">
    <name type="scientific">Hyphobacterium vulgare</name>
    <dbReference type="NCBI Taxonomy" id="1736751"/>
    <lineage>
        <taxon>Bacteria</taxon>
        <taxon>Pseudomonadati</taxon>
        <taxon>Pseudomonadota</taxon>
        <taxon>Alphaproteobacteria</taxon>
        <taxon>Maricaulales</taxon>
        <taxon>Maricaulaceae</taxon>
        <taxon>Hyphobacterium</taxon>
    </lineage>
</organism>
<evidence type="ECO:0000256" key="1">
    <source>
        <dbReference type="SAM" id="SignalP"/>
    </source>
</evidence>
<evidence type="ECO:0008006" key="4">
    <source>
        <dbReference type="Google" id="ProtNLM"/>
    </source>
</evidence>
<feature type="chain" id="PRO_5046673128" description="Serine protease" evidence="1">
    <location>
        <begin position="21"/>
        <end position="244"/>
    </location>
</feature>
<reference evidence="3" key="1">
    <citation type="journal article" date="2019" name="Int. J. Syst. Evol. Microbiol.">
        <title>The Global Catalogue of Microorganisms (GCM) 10K type strain sequencing project: providing services to taxonomists for standard genome sequencing and annotation.</title>
        <authorList>
            <consortium name="The Broad Institute Genomics Platform"/>
            <consortium name="The Broad Institute Genome Sequencing Center for Infectious Disease"/>
            <person name="Wu L."/>
            <person name="Ma J."/>
        </authorList>
    </citation>
    <scope>NUCLEOTIDE SEQUENCE [LARGE SCALE GENOMIC DNA]</scope>
    <source>
        <strain evidence="3">KCTC 52487</strain>
    </source>
</reference>
<comment type="caution">
    <text evidence="2">The sequence shown here is derived from an EMBL/GenBank/DDBJ whole genome shotgun (WGS) entry which is preliminary data.</text>
</comment>
<gene>
    <name evidence="2" type="ORF">ACFOOR_11915</name>
</gene>
<dbReference type="SUPFAM" id="SSF50494">
    <property type="entry name" value="Trypsin-like serine proteases"/>
    <property type="match status" value="1"/>
</dbReference>
<name>A0ABV6ZZP1_9PROT</name>
<evidence type="ECO:0000313" key="3">
    <source>
        <dbReference type="Proteomes" id="UP001595379"/>
    </source>
</evidence>
<sequence length="244" mass="26107">MLVRLFVFLALCFTAAPARAESWTPLAAPEVNQAAAAMVSVYCRIPNTDRAWVSSGVVIRSDNPADERRGEVVITTAHGVGQYGDASHDNCFVVGPDGAHYRVIRTFNPPTLASSWEDWAVVVTSQPFNGPAVRLPVREIHTVRGEVPVAMVGRDFANPDCHLERSDRVNDGGRLIYTHTCGSRRGLSGAPIIARVDGEIAVIAINVGRLTGGAGPGQRAIARGVGDGFDAMIRRGIEASQPLR</sequence>
<dbReference type="InterPro" id="IPR009003">
    <property type="entry name" value="Peptidase_S1_PA"/>
</dbReference>
<accession>A0ABV6ZZP1</accession>
<dbReference type="Proteomes" id="UP001595379">
    <property type="component" value="Unassembled WGS sequence"/>
</dbReference>
<feature type="signal peptide" evidence="1">
    <location>
        <begin position="1"/>
        <end position="20"/>
    </location>
</feature>
<keyword evidence="1" id="KW-0732">Signal</keyword>
<keyword evidence="3" id="KW-1185">Reference proteome</keyword>
<protein>
    <recommendedName>
        <fullName evidence="4">Serine protease</fullName>
    </recommendedName>
</protein>
<dbReference type="RefSeq" id="WP_343165141.1">
    <property type="nucleotide sequence ID" value="NZ_JBHRSV010000026.1"/>
</dbReference>
<dbReference type="EMBL" id="JBHRSV010000026">
    <property type="protein sequence ID" value="MFC2926814.1"/>
    <property type="molecule type" value="Genomic_DNA"/>
</dbReference>
<proteinExistence type="predicted"/>